<protein>
    <submittedName>
        <fullName evidence="2">Uncharacterized protein</fullName>
    </submittedName>
</protein>
<dbReference type="EMBL" id="JACBXV010000079">
    <property type="protein sequence ID" value="NYS69241.1"/>
    <property type="molecule type" value="Genomic_DNA"/>
</dbReference>
<sequence length="103" mass="10788">MVTYSAVHRWEDRGKRCLMAMGTSTLPSPAAHSARTLIASSTRTEPVAARASRPTAPAAPARARPQAAPMRWPRREATAPARAKESPGRAVSSAAAGVLMPSA</sequence>
<evidence type="ECO:0000313" key="2">
    <source>
        <dbReference type="EMBL" id="NYS69241.1"/>
    </source>
</evidence>
<feature type="region of interest" description="Disordered" evidence="1">
    <location>
        <begin position="41"/>
        <end position="103"/>
    </location>
</feature>
<organism evidence="2 3">
    <name type="scientific">Actinomyces bowdenii</name>
    <dbReference type="NCBI Taxonomy" id="131109"/>
    <lineage>
        <taxon>Bacteria</taxon>
        <taxon>Bacillati</taxon>
        <taxon>Actinomycetota</taxon>
        <taxon>Actinomycetes</taxon>
        <taxon>Actinomycetales</taxon>
        <taxon>Actinomycetaceae</taxon>
        <taxon>Actinomyces</taxon>
    </lineage>
</organism>
<dbReference type="Proteomes" id="UP000572528">
    <property type="component" value="Unassembled WGS sequence"/>
</dbReference>
<gene>
    <name evidence="2" type="ORF">HZZ05_06865</name>
</gene>
<evidence type="ECO:0000313" key="3">
    <source>
        <dbReference type="Proteomes" id="UP000572528"/>
    </source>
</evidence>
<name>A0A853EMB1_9ACTO</name>
<dbReference type="AlphaFoldDB" id="A0A853EMB1"/>
<dbReference type="RefSeq" id="WP_179900533.1">
    <property type="nucleotide sequence ID" value="NZ_JACBXV010000079.1"/>
</dbReference>
<feature type="compositionally biased region" description="Low complexity" evidence="1">
    <location>
        <begin position="46"/>
        <end position="71"/>
    </location>
</feature>
<accession>A0A853EMB1</accession>
<proteinExistence type="predicted"/>
<comment type="caution">
    <text evidence="2">The sequence shown here is derived from an EMBL/GenBank/DDBJ whole genome shotgun (WGS) entry which is preliminary data.</text>
</comment>
<feature type="compositionally biased region" description="Basic and acidic residues" evidence="1">
    <location>
        <begin position="73"/>
        <end position="87"/>
    </location>
</feature>
<evidence type="ECO:0000256" key="1">
    <source>
        <dbReference type="SAM" id="MobiDB-lite"/>
    </source>
</evidence>
<reference evidence="2 3" key="1">
    <citation type="submission" date="2020-07" db="EMBL/GenBank/DDBJ databases">
        <title>MOT database genomes.</title>
        <authorList>
            <person name="Joseph S."/>
            <person name="Aduse-Opoku J."/>
            <person name="Hashim A."/>
            <person name="Wade W."/>
            <person name="Curtis M."/>
        </authorList>
    </citation>
    <scope>NUCLEOTIDE SEQUENCE [LARGE SCALE GENOMIC DNA]</scope>
    <source>
        <strain evidence="2 3">WMus004</strain>
    </source>
</reference>